<feature type="domain" description="GH18" evidence="1">
    <location>
        <begin position="788"/>
        <end position="983"/>
    </location>
</feature>
<keyword evidence="3" id="KW-1185">Reference proteome</keyword>
<evidence type="ECO:0000313" key="3">
    <source>
        <dbReference type="Proteomes" id="UP000240704"/>
    </source>
</evidence>
<dbReference type="PANTHER" id="PTHR46066:SF2">
    <property type="entry name" value="CHITINASE DOMAIN-CONTAINING PROTEIN 1"/>
    <property type="match status" value="1"/>
</dbReference>
<dbReference type="GO" id="GO:0005975">
    <property type="term" value="P:carbohydrate metabolic process"/>
    <property type="evidence" value="ECO:0007669"/>
    <property type="project" value="InterPro"/>
</dbReference>
<reference evidence="3" key="1">
    <citation type="submission" date="2017-11" db="EMBL/GenBank/DDBJ databases">
        <title>Genome sequence and characterization of the novel virulent phage PMBT3 infecting Pseudomonas sp.</title>
        <authorList>
            <person name="Koberg S."/>
            <person name="Brinks E."/>
            <person name="Heller K.J."/>
            <person name="Neve H."/>
            <person name="Franz C.M.A.P."/>
        </authorList>
    </citation>
    <scope>NUCLEOTIDE SEQUENCE [LARGE SCALE GENOMIC DNA]</scope>
</reference>
<dbReference type="InterPro" id="IPR029070">
    <property type="entry name" value="Chitinase_insertion_sf"/>
</dbReference>
<dbReference type="GeneID" id="54986964"/>
<proteinExistence type="predicted"/>
<evidence type="ECO:0000313" key="2">
    <source>
        <dbReference type="EMBL" id="AUM59625.1"/>
    </source>
</evidence>
<dbReference type="InterPro" id="IPR017853">
    <property type="entry name" value="GH"/>
</dbReference>
<dbReference type="GO" id="GO:0016787">
    <property type="term" value="F:hydrolase activity"/>
    <property type="evidence" value="ECO:0007669"/>
    <property type="project" value="UniProtKB-KW"/>
</dbReference>
<dbReference type="PANTHER" id="PTHR46066">
    <property type="entry name" value="CHITINASE DOMAIN-CONTAINING PROTEIN 1 FAMILY MEMBER"/>
    <property type="match status" value="1"/>
</dbReference>
<dbReference type="Proteomes" id="UP000240704">
    <property type="component" value="Segment"/>
</dbReference>
<dbReference type="SUPFAM" id="SSF51445">
    <property type="entry name" value="(Trans)glycosidases"/>
    <property type="match status" value="1"/>
</dbReference>
<sequence length="1018" mass="112912">MANPKKLANIVLCLHGITTVRAEVSNFVAHVDDVKAQIAYIQAKGYTFVKPSQYESWQNGTAADIGPICCVIYDDGLLSNELIVPWHIAQGIPCGLAIITARLRQFTPEEGFFSWATLGGWVNSGLVEVMTHTDNIHYTCLGLDEDSGLIDSVPILENPCYVDNGDYVFLRPGDTRYYWDQTLLENALSVPIVGCDAYDGKLLTTTIKITPKYTGPVAILRFFTTLSVPMSEGYDASVEIRANGVLVFSGIVAQKDYGTRIQWEEREFKTIVLTTPFNVTAGTVVNLEFKTLTTGPAMMNIAAIPTSEDALFSITTNSQGFVAAGTGEAPGRWWNYTDYPAGTPWAVLPMIILSNGTGSTVSQAAYEEYIEKDIRASQWKLRDLLHANWQLVNVWTGSFTAEGSGGFQQVGWMNPNKVSAMVKATSPVTGVAKYLNIDIGPVIPVDYPPEQWDAVWEDVQLRSYNATFDIYIASNGSGPWKKIGTVSLWQIYRDMDIEITPIEWKAKVTRYFMFVPVNAGPVGVPEQNTVYTIAALSIGIHLPGPLAPKPTQIAYPFGAYQPNWIDPQPYIRESKDISLALRNIFARNGITFGYTIQAYRNFPRSQFQGYELRQTEYVMGRLMLLGDTSQEVNYNLIDAYTGDMFPNTPHKGLKFQVSLEGDLVGHGTVRQRVGVIDYFAFDAWAFNGQGAAGTADIVKDVAPVNDGSTFEGEVYDNERRFLQERGAYALIIINNNLGTGEPNDAIAADIFDHADAYIEKMIYHAKLGKWDGITSNIEGAPPEYRAKAVEFYKKLGRRCHQEGLILHITAPATTNTDYDLPSWTGWCDHAAILPYVDGMKIMSYTETAEWSDPGPAAPTDFWNLVYNYMSAIFKPMMKHKILVGGRAFGTIWYSANPDDSGYTTYNEMISEAATRALPIKMGDTEMTWSTSDPLIGPSGNNFAPFTRVLPDVSGWCGTPLTLQRSQDTAEARGFGGVGIWKIDDGDIDEFYPANRMFGKSHRLYKRTYNEIVIPPEPP</sequence>
<dbReference type="Pfam" id="PF00704">
    <property type="entry name" value="Glyco_hydro_18"/>
    <property type="match status" value="1"/>
</dbReference>
<accession>A0A2I6PHU4</accession>
<dbReference type="Gene3D" id="3.20.20.80">
    <property type="entry name" value="Glycosidases"/>
    <property type="match status" value="1"/>
</dbReference>
<dbReference type="RefSeq" id="YP_009796574.1">
    <property type="nucleotide sequence ID" value="NC_047902.1"/>
</dbReference>
<organism evidence="2 3">
    <name type="scientific">Pseudomonas phage PMBT3</name>
    <dbReference type="NCBI Taxonomy" id="2059856"/>
    <lineage>
        <taxon>Viruses</taxon>
        <taxon>Duplodnaviria</taxon>
        <taxon>Heunggongvirae</taxon>
        <taxon>Uroviricota</taxon>
        <taxon>Caudoviricetes</taxon>
        <taxon>Maxrubnervirus</taxon>
        <taxon>Maxrubnervirus PMBT3</taxon>
    </lineage>
</organism>
<evidence type="ECO:0000259" key="1">
    <source>
        <dbReference type="Pfam" id="PF00704"/>
    </source>
</evidence>
<dbReference type="InterPro" id="IPR001223">
    <property type="entry name" value="Glyco_hydro18_cat"/>
</dbReference>
<dbReference type="Gene3D" id="3.20.20.370">
    <property type="entry name" value="Glycoside hydrolase/deacetylase"/>
    <property type="match status" value="1"/>
</dbReference>
<protein>
    <submittedName>
        <fullName evidence="2">Peptidoglycan hydrolase</fullName>
    </submittedName>
</protein>
<keyword evidence="2" id="KW-0378">Hydrolase</keyword>
<name>A0A2I6PHU4_9CAUD</name>
<dbReference type="KEGG" id="vg:54986964"/>
<dbReference type="Gene3D" id="3.10.50.10">
    <property type="match status" value="1"/>
</dbReference>
<dbReference type="EMBL" id="MG596799">
    <property type="protein sequence ID" value="AUM59625.1"/>
    <property type="molecule type" value="Genomic_DNA"/>
</dbReference>